<dbReference type="SUPFAM" id="SSF51445">
    <property type="entry name" value="(Trans)glycosidases"/>
    <property type="match status" value="1"/>
</dbReference>
<dbReference type="GO" id="GO:0045493">
    <property type="term" value="P:xylan catabolic process"/>
    <property type="evidence" value="ECO:0007669"/>
    <property type="project" value="UniProtKB-KW"/>
</dbReference>
<evidence type="ECO:0000259" key="8">
    <source>
        <dbReference type="PROSITE" id="PS51760"/>
    </source>
</evidence>
<comment type="similarity">
    <text evidence="1 6">Belongs to the glycosyl hydrolase 10 (cellulase F) family.</text>
</comment>
<evidence type="ECO:0000256" key="6">
    <source>
        <dbReference type="RuleBase" id="RU361174"/>
    </source>
</evidence>
<dbReference type="OrthoDB" id="3055998at2759"/>
<organism evidence="9 10">
    <name type="scientific">Trichodelitschia bisporula</name>
    <dbReference type="NCBI Taxonomy" id="703511"/>
    <lineage>
        <taxon>Eukaryota</taxon>
        <taxon>Fungi</taxon>
        <taxon>Dikarya</taxon>
        <taxon>Ascomycota</taxon>
        <taxon>Pezizomycotina</taxon>
        <taxon>Dothideomycetes</taxon>
        <taxon>Dothideomycetes incertae sedis</taxon>
        <taxon>Phaeotrichales</taxon>
        <taxon>Phaeotrichaceae</taxon>
        <taxon>Trichodelitschia</taxon>
    </lineage>
</organism>
<evidence type="ECO:0000256" key="1">
    <source>
        <dbReference type="ARBA" id="ARBA00007495"/>
    </source>
</evidence>
<dbReference type="Gene3D" id="3.20.20.80">
    <property type="entry name" value="Glycosidases"/>
    <property type="match status" value="1"/>
</dbReference>
<feature type="domain" description="GH10" evidence="8">
    <location>
        <begin position="54"/>
        <end position="332"/>
    </location>
</feature>
<dbReference type="PANTHER" id="PTHR31490">
    <property type="entry name" value="GLYCOSYL HYDROLASE"/>
    <property type="match status" value="1"/>
</dbReference>
<dbReference type="Proteomes" id="UP000799640">
    <property type="component" value="Unassembled WGS sequence"/>
</dbReference>
<comment type="catalytic activity">
    <reaction evidence="6">
        <text>Endohydrolysis of (1-&gt;4)-beta-D-xylosidic linkages in xylans.</text>
        <dbReference type="EC" id="3.2.1.8"/>
    </reaction>
</comment>
<sequence length="334" mass="36080">MKSLVFVTALLVIACAALPNPPSADSFYAPAEADAPPSIDAKFKAAGKKYFGIATDQSKLMSGKNAAIISADFGQVTPENSMKWDSTEAQQGKFQFSTPNYLVNWALNNSKLVRGHTTVWHSQLPGWVSGINDKARLTTVIQNHVINVVGQWKGKIYAWDVLNEIFNEDGSLRPSVFSKVLGEDFVSIAFTAARAADPQAKLYINDYNLDTASNKKTQAMIAKVKQWRAAGVPIDGIGSQAHLKPGQAAGVRGAMQALCAAAPECAITELDIQDAPAADYASVAKTCLDIKNCVGVTVWGLRDADSWRKQTRPLLFDDSFNPKAAYTALLQLRA</sequence>
<evidence type="ECO:0000256" key="7">
    <source>
        <dbReference type="SAM" id="SignalP"/>
    </source>
</evidence>
<dbReference type="GO" id="GO:0031176">
    <property type="term" value="F:endo-1,4-beta-xylanase activity"/>
    <property type="evidence" value="ECO:0007669"/>
    <property type="project" value="UniProtKB-EC"/>
</dbReference>
<dbReference type="SMART" id="SM00633">
    <property type="entry name" value="Glyco_10"/>
    <property type="match status" value="1"/>
</dbReference>
<evidence type="ECO:0000313" key="10">
    <source>
        <dbReference type="Proteomes" id="UP000799640"/>
    </source>
</evidence>
<proteinExistence type="inferred from homology"/>
<gene>
    <name evidence="9" type="ORF">EJ06DRAFT_507996</name>
</gene>
<dbReference type="PROSITE" id="PS51257">
    <property type="entry name" value="PROKAR_LIPOPROTEIN"/>
    <property type="match status" value="1"/>
</dbReference>
<keyword evidence="5 6" id="KW-0624">Polysaccharide degradation</keyword>
<dbReference type="EC" id="3.2.1.8" evidence="6"/>
<dbReference type="AlphaFoldDB" id="A0A6G1I0I5"/>
<keyword evidence="7" id="KW-0732">Signal</keyword>
<protein>
    <recommendedName>
        <fullName evidence="6">Beta-xylanase</fullName>
        <ecNumber evidence="6">3.2.1.8</ecNumber>
    </recommendedName>
</protein>
<keyword evidence="4 6" id="KW-0326">Glycosidase</keyword>
<evidence type="ECO:0000313" key="9">
    <source>
        <dbReference type="EMBL" id="KAF2401808.1"/>
    </source>
</evidence>
<accession>A0A6G1I0I5</accession>
<evidence type="ECO:0000256" key="4">
    <source>
        <dbReference type="ARBA" id="ARBA00023295"/>
    </source>
</evidence>
<dbReference type="EMBL" id="ML996692">
    <property type="protein sequence ID" value="KAF2401808.1"/>
    <property type="molecule type" value="Genomic_DNA"/>
</dbReference>
<dbReference type="InterPro" id="IPR044846">
    <property type="entry name" value="GH10"/>
</dbReference>
<evidence type="ECO:0000256" key="5">
    <source>
        <dbReference type="ARBA" id="ARBA00023326"/>
    </source>
</evidence>
<name>A0A6G1I0I5_9PEZI</name>
<dbReference type="Pfam" id="PF00331">
    <property type="entry name" value="Glyco_hydro_10"/>
    <property type="match status" value="1"/>
</dbReference>
<keyword evidence="10" id="KW-1185">Reference proteome</keyword>
<evidence type="ECO:0000256" key="2">
    <source>
        <dbReference type="ARBA" id="ARBA00022801"/>
    </source>
</evidence>
<dbReference type="InterPro" id="IPR017853">
    <property type="entry name" value="GH"/>
</dbReference>
<dbReference type="PROSITE" id="PS51760">
    <property type="entry name" value="GH10_2"/>
    <property type="match status" value="1"/>
</dbReference>
<reference evidence="9" key="1">
    <citation type="journal article" date="2020" name="Stud. Mycol.">
        <title>101 Dothideomycetes genomes: a test case for predicting lifestyles and emergence of pathogens.</title>
        <authorList>
            <person name="Haridas S."/>
            <person name="Albert R."/>
            <person name="Binder M."/>
            <person name="Bloem J."/>
            <person name="Labutti K."/>
            <person name="Salamov A."/>
            <person name="Andreopoulos B."/>
            <person name="Baker S."/>
            <person name="Barry K."/>
            <person name="Bills G."/>
            <person name="Bluhm B."/>
            <person name="Cannon C."/>
            <person name="Castanera R."/>
            <person name="Culley D."/>
            <person name="Daum C."/>
            <person name="Ezra D."/>
            <person name="Gonzalez J."/>
            <person name="Henrissat B."/>
            <person name="Kuo A."/>
            <person name="Liang C."/>
            <person name="Lipzen A."/>
            <person name="Lutzoni F."/>
            <person name="Magnuson J."/>
            <person name="Mondo S."/>
            <person name="Nolan M."/>
            <person name="Ohm R."/>
            <person name="Pangilinan J."/>
            <person name="Park H.-J."/>
            <person name="Ramirez L."/>
            <person name="Alfaro M."/>
            <person name="Sun H."/>
            <person name="Tritt A."/>
            <person name="Yoshinaga Y."/>
            <person name="Zwiers L.-H."/>
            <person name="Turgeon B."/>
            <person name="Goodwin S."/>
            <person name="Spatafora J."/>
            <person name="Crous P."/>
            <person name="Grigoriev I."/>
        </authorList>
    </citation>
    <scope>NUCLEOTIDE SEQUENCE</scope>
    <source>
        <strain evidence="9">CBS 262.69</strain>
    </source>
</reference>
<keyword evidence="9" id="KW-0858">Xylan degradation</keyword>
<evidence type="ECO:0000256" key="3">
    <source>
        <dbReference type="ARBA" id="ARBA00023277"/>
    </source>
</evidence>
<feature type="chain" id="PRO_5026036466" description="Beta-xylanase" evidence="7">
    <location>
        <begin position="18"/>
        <end position="334"/>
    </location>
</feature>
<feature type="signal peptide" evidence="7">
    <location>
        <begin position="1"/>
        <end position="17"/>
    </location>
</feature>
<keyword evidence="2 6" id="KW-0378">Hydrolase</keyword>
<dbReference type="PRINTS" id="PR00134">
    <property type="entry name" value="GLHYDRLASE10"/>
</dbReference>
<keyword evidence="3 6" id="KW-0119">Carbohydrate metabolism</keyword>
<dbReference type="InterPro" id="IPR001000">
    <property type="entry name" value="GH10_dom"/>
</dbReference>
<dbReference type="PANTHER" id="PTHR31490:SF76">
    <property type="entry name" value="ENDO-1,4-BETA-XYLANASE C"/>
    <property type="match status" value="1"/>
</dbReference>